<dbReference type="SUPFAM" id="SSF53187">
    <property type="entry name" value="Zn-dependent exopeptidases"/>
    <property type="match status" value="1"/>
</dbReference>
<comment type="caution">
    <text evidence="2">The sequence shown here is derived from an EMBL/GenBank/DDBJ whole genome shotgun (WGS) entry which is preliminary data.</text>
</comment>
<dbReference type="Gene3D" id="3.40.630.40">
    <property type="entry name" value="Zn-dependent exopeptidases"/>
    <property type="match status" value="1"/>
</dbReference>
<feature type="non-terminal residue" evidence="2">
    <location>
        <position position="1"/>
    </location>
</feature>
<dbReference type="EMBL" id="DWYC01000020">
    <property type="protein sequence ID" value="HJB56284.1"/>
    <property type="molecule type" value="Genomic_DNA"/>
</dbReference>
<evidence type="ECO:0000313" key="2">
    <source>
        <dbReference type="EMBL" id="HJB56284.1"/>
    </source>
</evidence>
<evidence type="ECO:0000259" key="1">
    <source>
        <dbReference type="SMART" id="SM00646"/>
    </source>
</evidence>
<dbReference type="Proteomes" id="UP000824208">
    <property type="component" value="Unassembled WGS sequence"/>
</dbReference>
<gene>
    <name evidence="2" type="ORF">H9714_01895</name>
</gene>
<organism evidence="2 3">
    <name type="scientific">Candidatus Flavonifractor intestinipullorum</name>
    <dbReference type="NCBI Taxonomy" id="2838587"/>
    <lineage>
        <taxon>Bacteria</taxon>
        <taxon>Bacillati</taxon>
        <taxon>Bacillota</taxon>
        <taxon>Clostridia</taxon>
        <taxon>Eubacteriales</taxon>
        <taxon>Oscillospiraceae</taxon>
        <taxon>Flavonifractor</taxon>
    </lineage>
</organism>
<dbReference type="SMART" id="SM00646">
    <property type="entry name" value="Ami_3"/>
    <property type="match status" value="1"/>
</dbReference>
<reference evidence="2" key="1">
    <citation type="journal article" date="2021" name="PeerJ">
        <title>Extensive microbial diversity within the chicken gut microbiome revealed by metagenomics and culture.</title>
        <authorList>
            <person name="Gilroy R."/>
            <person name="Ravi A."/>
            <person name="Getino M."/>
            <person name="Pursley I."/>
            <person name="Horton D.L."/>
            <person name="Alikhan N.F."/>
            <person name="Baker D."/>
            <person name="Gharbi K."/>
            <person name="Hall N."/>
            <person name="Watson M."/>
            <person name="Adriaenssens E.M."/>
            <person name="Foster-Nyarko E."/>
            <person name="Jarju S."/>
            <person name="Secka A."/>
            <person name="Antonio M."/>
            <person name="Oren A."/>
            <person name="Chaudhuri R.R."/>
            <person name="La Ragione R."/>
            <person name="Hildebrand F."/>
            <person name="Pallen M.J."/>
        </authorList>
    </citation>
    <scope>NUCLEOTIDE SEQUENCE</scope>
    <source>
        <strain evidence="2">CHK189-11263</strain>
    </source>
</reference>
<dbReference type="Pfam" id="PF01520">
    <property type="entry name" value="Amidase_3"/>
    <property type="match status" value="1"/>
</dbReference>
<accession>A0A9D2M9W2</accession>
<feature type="domain" description="MurNAc-LAA" evidence="1">
    <location>
        <begin position="2"/>
        <end position="94"/>
    </location>
</feature>
<dbReference type="GO" id="GO:0009253">
    <property type="term" value="P:peptidoglycan catabolic process"/>
    <property type="evidence" value="ECO:0007669"/>
    <property type="project" value="InterPro"/>
</dbReference>
<dbReference type="AlphaFoldDB" id="A0A9D2M9W2"/>
<protein>
    <submittedName>
        <fullName evidence="2">N-acetylmuramoyl-L-alanine amidase</fullName>
    </submittedName>
</protein>
<sequence>WTSAQGLEIYTSAGPETAARNVLAADLVARFRAAGVKIRQEPVKHNLNLTVLVQASAPACLIEYGYHTNEEDVSLLKSGAYRDKLARATADGICGWLGVAVEEAPGVPAAPEEPAEWARESWDKAAARGALDGTRPTDPATRQELACALDRLGLLD</sequence>
<dbReference type="CDD" id="cd02696">
    <property type="entry name" value="MurNAc-LAA"/>
    <property type="match status" value="1"/>
</dbReference>
<dbReference type="GO" id="GO:0008745">
    <property type="term" value="F:N-acetylmuramoyl-L-alanine amidase activity"/>
    <property type="evidence" value="ECO:0007669"/>
    <property type="project" value="InterPro"/>
</dbReference>
<name>A0A9D2M9W2_9FIRM</name>
<evidence type="ECO:0000313" key="3">
    <source>
        <dbReference type="Proteomes" id="UP000824208"/>
    </source>
</evidence>
<proteinExistence type="predicted"/>
<dbReference type="InterPro" id="IPR002508">
    <property type="entry name" value="MurNAc-LAA_cat"/>
</dbReference>
<reference evidence="2" key="2">
    <citation type="submission" date="2021-04" db="EMBL/GenBank/DDBJ databases">
        <authorList>
            <person name="Gilroy R."/>
        </authorList>
    </citation>
    <scope>NUCLEOTIDE SEQUENCE</scope>
    <source>
        <strain evidence="2">CHK189-11263</strain>
    </source>
</reference>